<dbReference type="OrthoDB" id="5811836at2759"/>
<proteinExistence type="predicted"/>
<dbReference type="EMBL" id="KN550503">
    <property type="protein sequence ID" value="KHJ94020.1"/>
    <property type="molecule type" value="Genomic_DNA"/>
</dbReference>
<dbReference type="Proteomes" id="UP000053660">
    <property type="component" value="Unassembled WGS sequence"/>
</dbReference>
<accession>A0A0B1TF48</accession>
<reference evidence="1 2" key="1">
    <citation type="submission" date="2014-03" db="EMBL/GenBank/DDBJ databases">
        <title>Draft genome of the hookworm Oesophagostomum dentatum.</title>
        <authorList>
            <person name="Mitreva M."/>
        </authorList>
    </citation>
    <scope>NUCLEOTIDE SEQUENCE [LARGE SCALE GENOMIC DNA]</scope>
    <source>
        <strain evidence="1 2">OD-Hann</strain>
    </source>
</reference>
<evidence type="ECO:0000313" key="2">
    <source>
        <dbReference type="Proteomes" id="UP000053660"/>
    </source>
</evidence>
<name>A0A0B1TF48_OESDE</name>
<keyword evidence="2" id="KW-1185">Reference proteome</keyword>
<sequence>MYFPGAFTEIGRNNLGNFLELIPVPEEDAKKFACNAVVIGKNVIMNVGCNTIATELEKRGFKVHFCDMSEYLKSGGSCKCLTLRLDYDWYTKH</sequence>
<dbReference type="AlphaFoldDB" id="A0A0B1TF48"/>
<gene>
    <name evidence="1" type="ORF">OESDEN_06058</name>
</gene>
<organism evidence="1 2">
    <name type="scientific">Oesophagostomum dentatum</name>
    <name type="common">Nodular worm</name>
    <dbReference type="NCBI Taxonomy" id="61180"/>
    <lineage>
        <taxon>Eukaryota</taxon>
        <taxon>Metazoa</taxon>
        <taxon>Ecdysozoa</taxon>
        <taxon>Nematoda</taxon>
        <taxon>Chromadorea</taxon>
        <taxon>Rhabditida</taxon>
        <taxon>Rhabditina</taxon>
        <taxon>Rhabditomorpha</taxon>
        <taxon>Strongyloidea</taxon>
        <taxon>Strongylidae</taxon>
        <taxon>Oesophagostomum</taxon>
    </lineage>
</organism>
<evidence type="ECO:0000313" key="1">
    <source>
        <dbReference type="EMBL" id="KHJ94020.1"/>
    </source>
</evidence>
<evidence type="ECO:0008006" key="3">
    <source>
        <dbReference type="Google" id="ProtNLM"/>
    </source>
</evidence>
<dbReference type="SUPFAM" id="SSF55909">
    <property type="entry name" value="Pentein"/>
    <property type="match status" value="1"/>
</dbReference>
<protein>
    <recommendedName>
        <fullName evidence="3">Amidinotransferase</fullName>
    </recommendedName>
</protein>
<dbReference type="Gene3D" id="3.75.10.10">
    <property type="entry name" value="L-arginine/glycine Amidinotransferase, Chain A"/>
    <property type="match status" value="1"/>
</dbReference>